<dbReference type="AlphaFoldDB" id="A0AAN7MU45"/>
<dbReference type="EMBL" id="JAUNZN010000017">
    <property type="protein sequence ID" value="KAK4811616.1"/>
    <property type="molecule type" value="Genomic_DNA"/>
</dbReference>
<reference evidence="1 2" key="1">
    <citation type="journal article" date="2023" name="J. Hered.">
        <title>Chromosome-level genome of the wood stork (Mycteria americana) provides insight into avian chromosome evolution.</title>
        <authorList>
            <person name="Flamio R. Jr."/>
            <person name="Ramstad K.M."/>
        </authorList>
    </citation>
    <scope>NUCLEOTIDE SEQUENCE [LARGE SCALE GENOMIC DNA]</scope>
    <source>
        <strain evidence="1">JAX WOST 10</strain>
    </source>
</reference>
<name>A0AAN7MU45_MYCAM</name>
<gene>
    <name evidence="1" type="ORF">QYF61_017007</name>
</gene>
<dbReference type="Proteomes" id="UP001333110">
    <property type="component" value="Unassembled WGS sequence"/>
</dbReference>
<keyword evidence="2" id="KW-1185">Reference proteome</keyword>
<organism evidence="1 2">
    <name type="scientific">Mycteria americana</name>
    <name type="common">Wood stork</name>
    <dbReference type="NCBI Taxonomy" id="33587"/>
    <lineage>
        <taxon>Eukaryota</taxon>
        <taxon>Metazoa</taxon>
        <taxon>Chordata</taxon>
        <taxon>Craniata</taxon>
        <taxon>Vertebrata</taxon>
        <taxon>Euteleostomi</taxon>
        <taxon>Archelosauria</taxon>
        <taxon>Archosauria</taxon>
        <taxon>Dinosauria</taxon>
        <taxon>Saurischia</taxon>
        <taxon>Theropoda</taxon>
        <taxon>Coelurosauria</taxon>
        <taxon>Aves</taxon>
        <taxon>Neognathae</taxon>
        <taxon>Neoaves</taxon>
        <taxon>Aequornithes</taxon>
        <taxon>Ciconiiformes</taxon>
        <taxon>Ciconiidae</taxon>
        <taxon>Mycteria</taxon>
    </lineage>
</organism>
<protein>
    <submittedName>
        <fullName evidence="1">Uncharacterized protein</fullName>
    </submittedName>
</protein>
<sequence length="570" mass="62778">MQRLDRSITAEVYNSRKEELKPSAAHEKTDNNINSNKHVFLSPLPCNVFNIFKSIPSRKPGNSGTVEMRLVKLDCGDGAIPAARHRTHVEQGEKLYLFKSQSLIMIKDGVSSDKQSVVYTNCMNANQHEEVLESGWRLNHFPGQPVPMLDNPFSEVTFPNIQSKPPLAQLVESDEVSPQPPFLQAEQPQVPQPLPISLVLQTLPQLRCPSLDTLQPLNVSLVVRGPTLNTAFEGWRLNHFPGQPVPMLDNPLGEEKFPNIQSKPPLAQLEAISSCPITCYLGEETDPHLSTTSFQVVVESDEVSPQPPFLQAKQSQLPQPLLIRLLLQTLHQLRCPSLYALQYLNIPLVVGGPKLNTVFEVRPHQCRVQGHNHFPSPAGHAIFDAGQDAIGLLGRLGTLLAHIQLAVNQHPQVLLCWAAFQPLFPKPVALHGVAVAQVQDPALSLVEPHTIGPSPLIQPVQIPLQSLLTFQQINTPAQLGVICKLTEGALDPFIQIIDKDVKQDWPQHRALGDTTCDRPPTGVNSIHHHSLGPAIQPVLYPVKSTPVQAMSSQFLQENAVGNQVKGFTEV</sequence>
<proteinExistence type="predicted"/>
<comment type="caution">
    <text evidence="1">The sequence shown here is derived from an EMBL/GenBank/DDBJ whole genome shotgun (WGS) entry which is preliminary data.</text>
</comment>
<evidence type="ECO:0000313" key="1">
    <source>
        <dbReference type="EMBL" id="KAK4811616.1"/>
    </source>
</evidence>
<accession>A0AAN7MU45</accession>
<evidence type="ECO:0000313" key="2">
    <source>
        <dbReference type="Proteomes" id="UP001333110"/>
    </source>
</evidence>